<dbReference type="GO" id="GO:0016747">
    <property type="term" value="F:acyltransferase activity, transferring groups other than amino-acyl groups"/>
    <property type="evidence" value="ECO:0007669"/>
    <property type="project" value="InterPro"/>
</dbReference>
<sequence>MTNIRPLCQTPEIIPVVASWIWNAFWSDGQGRGYSVTDIAEKLALATEDALPMAWVAWHERKPVGCVNLIENDDEARQHLRPWIAALYVEPDYRKRGVALDLIETVLSAAAGHGESECFLGTDIPSFYLKQGARIIEHEPENNHYVMAFQISSTDG</sequence>
<dbReference type="Proteomes" id="UP000626148">
    <property type="component" value="Unassembled WGS sequence"/>
</dbReference>
<dbReference type="Gene3D" id="3.40.630.30">
    <property type="match status" value="1"/>
</dbReference>
<reference evidence="2" key="2">
    <citation type="submission" date="2020-09" db="EMBL/GenBank/DDBJ databases">
        <authorList>
            <person name="Sun Q."/>
            <person name="Kim S."/>
        </authorList>
    </citation>
    <scope>NUCLEOTIDE SEQUENCE</scope>
    <source>
        <strain evidence="2">KCTC 22169</strain>
    </source>
</reference>
<name>A0A918JZH5_9GAMM</name>
<comment type="caution">
    <text evidence="2">The sequence shown here is derived from an EMBL/GenBank/DDBJ whole genome shotgun (WGS) entry which is preliminary data.</text>
</comment>
<dbReference type="InterPro" id="IPR016181">
    <property type="entry name" value="Acyl_CoA_acyltransferase"/>
</dbReference>
<protein>
    <submittedName>
        <fullName evidence="2">N-acetyltransferase</fullName>
    </submittedName>
</protein>
<dbReference type="AlphaFoldDB" id="A0A918JZH5"/>
<dbReference type="RefSeq" id="WP_189606548.1">
    <property type="nucleotide sequence ID" value="NZ_BMXR01000001.1"/>
</dbReference>
<evidence type="ECO:0000313" key="2">
    <source>
        <dbReference type="EMBL" id="GGX38696.1"/>
    </source>
</evidence>
<proteinExistence type="predicted"/>
<feature type="domain" description="N-acetyltransferase" evidence="1">
    <location>
        <begin position="2"/>
        <end position="152"/>
    </location>
</feature>
<dbReference type="Pfam" id="PF00583">
    <property type="entry name" value="Acetyltransf_1"/>
    <property type="match status" value="1"/>
</dbReference>
<dbReference type="CDD" id="cd04301">
    <property type="entry name" value="NAT_SF"/>
    <property type="match status" value="1"/>
</dbReference>
<evidence type="ECO:0000313" key="3">
    <source>
        <dbReference type="Proteomes" id="UP000626148"/>
    </source>
</evidence>
<keyword evidence="3" id="KW-1185">Reference proteome</keyword>
<gene>
    <name evidence="2" type="ORF">GCM10007392_01130</name>
</gene>
<dbReference type="EMBL" id="BMXR01000001">
    <property type="protein sequence ID" value="GGX38696.1"/>
    <property type="molecule type" value="Genomic_DNA"/>
</dbReference>
<dbReference type="PROSITE" id="PS51186">
    <property type="entry name" value="GNAT"/>
    <property type="match status" value="1"/>
</dbReference>
<organism evidence="2 3">
    <name type="scientific">Saccharospirillum salsuginis</name>
    <dbReference type="NCBI Taxonomy" id="418750"/>
    <lineage>
        <taxon>Bacteria</taxon>
        <taxon>Pseudomonadati</taxon>
        <taxon>Pseudomonadota</taxon>
        <taxon>Gammaproteobacteria</taxon>
        <taxon>Oceanospirillales</taxon>
        <taxon>Saccharospirillaceae</taxon>
        <taxon>Saccharospirillum</taxon>
    </lineage>
</organism>
<evidence type="ECO:0000259" key="1">
    <source>
        <dbReference type="PROSITE" id="PS51186"/>
    </source>
</evidence>
<dbReference type="SUPFAM" id="SSF55729">
    <property type="entry name" value="Acyl-CoA N-acyltransferases (Nat)"/>
    <property type="match status" value="1"/>
</dbReference>
<dbReference type="InterPro" id="IPR000182">
    <property type="entry name" value="GNAT_dom"/>
</dbReference>
<reference evidence="2" key="1">
    <citation type="journal article" date="2014" name="Int. J. Syst. Evol. Microbiol.">
        <title>Complete genome sequence of Corynebacterium casei LMG S-19264T (=DSM 44701T), isolated from a smear-ripened cheese.</title>
        <authorList>
            <consortium name="US DOE Joint Genome Institute (JGI-PGF)"/>
            <person name="Walter F."/>
            <person name="Albersmeier A."/>
            <person name="Kalinowski J."/>
            <person name="Ruckert C."/>
        </authorList>
    </citation>
    <scope>NUCLEOTIDE SEQUENCE</scope>
    <source>
        <strain evidence="2">KCTC 22169</strain>
    </source>
</reference>
<accession>A0A918JZH5</accession>